<evidence type="ECO:0000256" key="1">
    <source>
        <dbReference type="SAM" id="SignalP"/>
    </source>
</evidence>
<comment type="caution">
    <text evidence="8">The sequence shown here is derived from an EMBL/GenBank/DDBJ whole genome shotgun (WGS) entry which is preliminary data.</text>
</comment>
<evidence type="ECO:0000313" key="3">
    <source>
        <dbReference type="EMBL" id="CAF3338862.1"/>
    </source>
</evidence>
<evidence type="ECO:0000313" key="8">
    <source>
        <dbReference type="EMBL" id="CAF4449841.1"/>
    </source>
</evidence>
<dbReference type="EMBL" id="CAJOBO010002416">
    <property type="protein sequence ID" value="CAF4449841.1"/>
    <property type="molecule type" value="Genomic_DNA"/>
</dbReference>
<dbReference type="Proteomes" id="UP000663851">
    <property type="component" value="Unassembled WGS sequence"/>
</dbReference>
<name>A0A820SAM4_9BILA</name>
<evidence type="ECO:0000313" key="9">
    <source>
        <dbReference type="EMBL" id="CAF4560965.1"/>
    </source>
</evidence>
<dbReference type="EMBL" id="CAJNYT010002006">
    <property type="protein sequence ID" value="CAF3442261.1"/>
    <property type="molecule type" value="Genomic_DNA"/>
</dbReference>
<dbReference type="EMBL" id="CAJOBS010002444">
    <property type="protein sequence ID" value="CAF4815275.1"/>
    <property type="molecule type" value="Genomic_DNA"/>
</dbReference>
<evidence type="ECO:0000313" key="6">
    <source>
        <dbReference type="EMBL" id="CAF3597697.1"/>
    </source>
</evidence>
<evidence type="ECO:0000313" key="11">
    <source>
        <dbReference type="EMBL" id="CAF4815275.1"/>
    </source>
</evidence>
<dbReference type="Proteomes" id="UP000663848">
    <property type="component" value="Unassembled WGS sequence"/>
</dbReference>
<gene>
    <name evidence="4" type="ORF">FME351_LOCUS4458</name>
    <name evidence="5" type="ORF">GRG538_LOCUS13580</name>
    <name evidence="8" type="ORF">HFQ381_LOCUS23795</name>
    <name evidence="3" type="ORF">KIK155_LOCUS2513</name>
    <name evidence="6" type="ORF">LUA448_LOCUS30267</name>
    <name evidence="10" type="ORF">QYT958_LOCUS15697</name>
    <name evidence="2" type="ORF">TIS948_LOCUS7088</name>
    <name evidence="11" type="ORF">TOA249_LOCUS24241</name>
    <name evidence="9" type="ORF">TSG867_LOCUS25304</name>
    <name evidence="7" type="ORF">UJA718_LOCUS14323</name>
</gene>
<keyword evidence="1" id="KW-0732">Signal</keyword>
<dbReference type="Proteomes" id="UP000663865">
    <property type="component" value="Unassembled WGS sequence"/>
</dbReference>
<dbReference type="Proteomes" id="UP000663833">
    <property type="component" value="Unassembled WGS sequence"/>
</dbReference>
<proteinExistence type="predicted"/>
<dbReference type="AlphaFoldDB" id="A0A820SAM4"/>
<feature type="chain" id="PRO_5036237261" evidence="1">
    <location>
        <begin position="24"/>
        <end position="93"/>
    </location>
</feature>
<dbReference type="Proteomes" id="UP000663872">
    <property type="component" value="Unassembled WGS sequence"/>
</dbReference>
<dbReference type="Proteomes" id="UP000663873">
    <property type="component" value="Unassembled WGS sequence"/>
</dbReference>
<feature type="signal peptide" evidence="1">
    <location>
        <begin position="1"/>
        <end position="23"/>
    </location>
</feature>
<evidence type="ECO:0000313" key="13">
    <source>
        <dbReference type="Proteomes" id="UP000663873"/>
    </source>
</evidence>
<dbReference type="EMBL" id="CAJOBP010002009">
    <property type="protein sequence ID" value="CAF4328313.1"/>
    <property type="molecule type" value="Genomic_DNA"/>
</dbReference>
<sequence>MQPISILMMFIIGYITLLAVTCALSEQQNPVADLRIKRALAQKRFYDFGSRSVDGEDASLRNSDDEYDRAQRFYDFGSRKRFYDFGSKKRSNE</sequence>
<evidence type="ECO:0000313" key="4">
    <source>
        <dbReference type="EMBL" id="CAF3350712.1"/>
    </source>
</evidence>
<keyword evidence="13" id="KW-1185">Reference proteome</keyword>
<evidence type="ECO:0000313" key="7">
    <source>
        <dbReference type="EMBL" id="CAF4328313.1"/>
    </source>
</evidence>
<evidence type="ECO:0000313" key="5">
    <source>
        <dbReference type="EMBL" id="CAF3442261.1"/>
    </source>
</evidence>
<dbReference type="Proteomes" id="UP000663838">
    <property type="component" value="Unassembled WGS sequence"/>
</dbReference>
<dbReference type="Proteomes" id="UP000663862">
    <property type="component" value="Unassembled WGS sequence"/>
</dbReference>
<dbReference type="EMBL" id="CAJNYV010000060">
    <property type="protein sequence ID" value="CAF3338862.1"/>
    <property type="molecule type" value="Genomic_DNA"/>
</dbReference>
<dbReference type="OrthoDB" id="9979825at2759"/>
<dbReference type="Proteomes" id="UP000663869">
    <property type="component" value="Unassembled WGS sequence"/>
</dbReference>
<organism evidence="8 12">
    <name type="scientific">Rotaria socialis</name>
    <dbReference type="NCBI Taxonomy" id="392032"/>
    <lineage>
        <taxon>Eukaryota</taxon>
        <taxon>Metazoa</taxon>
        <taxon>Spiralia</taxon>
        <taxon>Gnathifera</taxon>
        <taxon>Rotifera</taxon>
        <taxon>Eurotatoria</taxon>
        <taxon>Bdelloidea</taxon>
        <taxon>Philodinida</taxon>
        <taxon>Philodinidae</taxon>
        <taxon>Rotaria</taxon>
    </lineage>
</organism>
<dbReference type="EMBL" id="CAJOBR010002208">
    <property type="protein sequence ID" value="CAF4664674.1"/>
    <property type="molecule type" value="Genomic_DNA"/>
</dbReference>
<evidence type="ECO:0000313" key="12">
    <source>
        <dbReference type="Proteomes" id="UP000663851"/>
    </source>
</evidence>
<dbReference type="EMBL" id="CAJOBQ010002453">
    <property type="protein sequence ID" value="CAF4560965.1"/>
    <property type="molecule type" value="Genomic_DNA"/>
</dbReference>
<dbReference type="EMBL" id="CAJNYU010000350">
    <property type="protein sequence ID" value="CAF3350712.1"/>
    <property type="molecule type" value="Genomic_DNA"/>
</dbReference>
<accession>A0A820SAM4</accession>
<dbReference type="EMBL" id="CAJNYD010004401">
    <property type="protein sequence ID" value="CAF3597697.1"/>
    <property type="molecule type" value="Genomic_DNA"/>
</dbReference>
<reference evidence="8" key="1">
    <citation type="submission" date="2021-02" db="EMBL/GenBank/DDBJ databases">
        <authorList>
            <person name="Nowell W R."/>
        </authorList>
    </citation>
    <scope>NUCLEOTIDE SEQUENCE</scope>
</reference>
<dbReference type="EMBL" id="CAJNXB010000845">
    <property type="protein sequence ID" value="CAF3103780.1"/>
    <property type="molecule type" value="Genomic_DNA"/>
</dbReference>
<protein>
    <submittedName>
        <fullName evidence="8">Uncharacterized protein</fullName>
    </submittedName>
</protein>
<dbReference type="Proteomes" id="UP000663825">
    <property type="component" value="Unassembled WGS sequence"/>
</dbReference>
<evidence type="ECO:0000313" key="2">
    <source>
        <dbReference type="EMBL" id="CAF3103780.1"/>
    </source>
</evidence>
<evidence type="ECO:0000313" key="10">
    <source>
        <dbReference type="EMBL" id="CAF4664674.1"/>
    </source>
</evidence>